<dbReference type="RefSeq" id="WP_389215340.1">
    <property type="nucleotide sequence ID" value="NZ_JBIACJ010000001.1"/>
</dbReference>
<reference evidence="3 4" key="1">
    <citation type="submission" date="2024-08" db="EMBL/GenBank/DDBJ databases">
        <title>Two novel Cytobacillus novel species.</title>
        <authorList>
            <person name="Liu G."/>
        </authorList>
    </citation>
    <scope>NUCLEOTIDE SEQUENCE [LARGE SCALE GENOMIC DNA]</scope>
    <source>
        <strain evidence="3 4">FJAT-53684</strain>
    </source>
</reference>
<keyword evidence="2" id="KW-1133">Transmembrane helix</keyword>
<comment type="caution">
    <text evidence="3">The sequence shown here is derived from an EMBL/GenBank/DDBJ whole genome shotgun (WGS) entry which is preliminary data.</text>
</comment>
<dbReference type="Proteomes" id="UP001601058">
    <property type="component" value="Unassembled WGS sequence"/>
</dbReference>
<keyword evidence="4" id="KW-1185">Reference proteome</keyword>
<feature type="coiled-coil region" evidence="1">
    <location>
        <begin position="377"/>
        <end position="408"/>
    </location>
</feature>
<keyword evidence="2" id="KW-0812">Transmembrane</keyword>
<evidence type="ECO:0000313" key="4">
    <source>
        <dbReference type="Proteomes" id="UP001601058"/>
    </source>
</evidence>
<name>A0ABW6JU40_9BACI</name>
<feature type="transmembrane region" description="Helical" evidence="2">
    <location>
        <begin position="139"/>
        <end position="160"/>
    </location>
</feature>
<evidence type="ECO:0000313" key="3">
    <source>
        <dbReference type="EMBL" id="MFE8695380.1"/>
    </source>
</evidence>
<feature type="transmembrane region" description="Helical" evidence="2">
    <location>
        <begin position="259"/>
        <end position="282"/>
    </location>
</feature>
<feature type="transmembrane region" description="Helical" evidence="2">
    <location>
        <begin position="66"/>
        <end position="93"/>
    </location>
</feature>
<keyword evidence="2" id="KW-0472">Membrane</keyword>
<feature type="transmembrane region" description="Helical" evidence="2">
    <location>
        <begin position="34"/>
        <end position="54"/>
    </location>
</feature>
<evidence type="ECO:0000256" key="2">
    <source>
        <dbReference type="SAM" id="Phobius"/>
    </source>
</evidence>
<accession>A0ABW6JU40</accession>
<dbReference type="EMBL" id="JBIACJ010000001">
    <property type="protein sequence ID" value="MFE8695380.1"/>
    <property type="molecule type" value="Genomic_DNA"/>
</dbReference>
<feature type="transmembrane region" description="Helical" evidence="2">
    <location>
        <begin position="199"/>
        <end position="220"/>
    </location>
</feature>
<evidence type="ECO:0008006" key="5">
    <source>
        <dbReference type="Google" id="ProtNLM"/>
    </source>
</evidence>
<protein>
    <recommendedName>
        <fullName evidence="5">DUF4129 domain-containing protein</fullName>
    </recommendedName>
</protein>
<gene>
    <name evidence="3" type="ORF">ACFYKT_03290</name>
</gene>
<sequence length="409" mass="47670">MIKNSWNVLYLLTIEIIFGALVIFPFFVMSGKEVPFLSYFIIMLSSSFLFTLLLGKYKDKGRILFFVLPLPVLLIGGNVMGFPIVLNLIISFLVFWRTLSHVNEQDKQNEGKWMLFTILLGIFLLFFAGAASPSYMKSIGVLMISQILFIIVGGFFRRWLHMDMKVRDKQQFILPFVSILSIIAVAGLLLTAGMNVIKWLFFSILDIGVFLVAFISKPFFNWAESQDWSKQFEKLNSNQGQEEYAVAQNELDEWGRNAFLNPTLILTIIFIAGLIFLFFYIYRHKKKELGEENAANPYLYTMEQSFLNEGTAFFRRGKTIAPTNPIRKEIYAFEKFAKKLHFGRKPFESLSDWMNRIGMLEYDEMNAIYEKVRYGDKQYTEKEAVHLKKKLEEKKQELKELKKLEKKSI</sequence>
<organism evidence="3 4">
    <name type="scientific">Cytobacillus mangrovibacter</name>
    <dbReference type="NCBI Taxonomy" id="3299024"/>
    <lineage>
        <taxon>Bacteria</taxon>
        <taxon>Bacillati</taxon>
        <taxon>Bacillota</taxon>
        <taxon>Bacilli</taxon>
        <taxon>Bacillales</taxon>
        <taxon>Bacillaceae</taxon>
        <taxon>Cytobacillus</taxon>
    </lineage>
</organism>
<feature type="transmembrane region" description="Helical" evidence="2">
    <location>
        <begin position="7"/>
        <end position="28"/>
    </location>
</feature>
<evidence type="ECO:0000256" key="1">
    <source>
        <dbReference type="SAM" id="Coils"/>
    </source>
</evidence>
<feature type="transmembrane region" description="Helical" evidence="2">
    <location>
        <begin position="172"/>
        <end position="192"/>
    </location>
</feature>
<proteinExistence type="predicted"/>
<keyword evidence="1" id="KW-0175">Coiled coil</keyword>
<feature type="transmembrane region" description="Helical" evidence="2">
    <location>
        <begin position="113"/>
        <end position="132"/>
    </location>
</feature>